<accession>A0A8C3A0I9</accession>
<evidence type="ECO:0000256" key="10">
    <source>
        <dbReference type="ARBA" id="ARBA00023257"/>
    </source>
</evidence>
<feature type="transmembrane region" description="Helical" evidence="18">
    <location>
        <begin position="350"/>
        <end position="371"/>
    </location>
</feature>
<keyword evidence="1" id="KW-0813">Transport</keyword>
<dbReference type="Pfam" id="PF02932">
    <property type="entry name" value="Neur_chan_memb"/>
    <property type="match status" value="1"/>
</dbReference>
<evidence type="ECO:0000259" key="19">
    <source>
        <dbReference type="Pfam" id="PF02931"/>
    </source>
</evidence>
<evidence type="ECO:0000256" key="9">
    <source>
        <dbReference type="ARBA" id="ARBA00023170"/>
    </source>
</evidence>
<dbReference type="GO" id="GO:0004888">
    <property type="term" value="F:transmembrane signaling receptor activity"/>
    <property type="evidence" value="ECO:0007669"/>
    <property type="project" value="InterPro"/>
</dbReference>
<dbReference type="GO" id="GO:0045211">
    <property type="term" value="C:postsynaptic membrane"/>
    <property type="evidence" value="ECO:0007669"/>
    <property type="project" value="UniProtKB-SubCell"/>
</dbReference>
<dbReference type="InterPro" id="IPR006202">
    <property type="entry name" value="Neur_chan_lig-bd"/>
</dbReference>
<evidence type="ECO:0000256" key="6">
    <source>
        <dbReference type="ARBA" id="ARBA00023018"/>
    </source>
</evidence>
<organism evidence="21 22">
    <name type="scientific">Cyclopterus lumpus</name>
    <name type="common">Lumpsucker</name>
    <dbReference type="NCBI Taxonomy" id="8103"/>
    <lineage>
        <taxon>Eukaryota</taxon>
        <taxon>Metazoa</taxon>
        <taxon>Chordata</taxon>
        <taxon>Craniata</taxon>
        <taxon>Vertebrata</taxon>
        <taxon>Euteleostomi</taxon>
        <taxon>Actinopterygii</taxon>
        <taxon>Neopterygii</taxon>
        <taxon>Teleostei</taxon>
        <taxon>Neoteleostei</taxon>
        <taxon>Acanthomorphata</taxon>
        <taxon>Eupercaria</taxon>
        <taxon>Perciformes</taxon>
        <taxon>Cottioidei</taxon>
        <taxon>Cottales</taxon>
        <taxon>Cyclopteridae</taxon>
        <taxon>Cyclopterus</taxon>
    </lineage>
</organism>
<dbReference type="Gene3D" id="1.20.58.390">
    <property type="entry name" value="Neurotransmitter-gated ion-channel transmembrane domain"/>
    <property type="match status" value="1"/>
</dbReference>
<evidence type="ECO:0000256" key="14">
    <source>
        <dbReference type="ARBA" id="ARBA00034430"/>
    </source>
</evidence>
<evidence type="ECO:0000256" key="5">
    <source>
        <dbReference type="ARBA" id="ARBA00022989"/>
    </source>
</evidence>
<proteinExistence type="predicted"/>
<comment type="catalytic activity">
    <reaction evidence="14">
        <text>K(+)(in) = K(+)(out)</text>
        <dbReference type="Rhea" id="RHEA:29463"/>
        <dbReference type="ChEBI" id="CHEBI:29103"/>
    </reaction>
</comment>
<evidence type="ECO:0000256" key="16">
    <source>
        <dbReference type="ARBA" id="ARBA00036634"/>
    </source>
</evidence>
<dbReference type="CDD" id="cd19063">
    <property type="entry name" value="LGIC_TM_5-HT3"/>
    <property type="match status" value="1"/>
</dbReference>
<dbReference type="Ensembl" id="ENSCLMT00005037276.1">
    <property type="protein sequence ID" value="ENSCLMP00005035845.1"/>
    <property type="gene ID" value="ENSCLMG00005017107.1"/>
</dbReference>
<evidence type="ECO:0000256" key="11">
    <source>
        <dbReference type="ARBA" id="ARBA00023286"/>
    </source>
</evidence>
<comment type="catalytic activity">
    <reaction evidence="15">
        <text>Na(+)(in) = Na(+)(out)</text>
        <dbReference type="Rhea" id="RHEA:34963"/>
        <dbReference type="ChEBI" id="CHEBI:29101"/>
    </reaction>
</comment>
<dbReference type="Gene3D" id="2.70.170.10">
    <property type="entry name" value="Neurotransmitter-gated ion-channel ligand-binding domain"/>
    <property type="match status" value="1"/>
</dbReference>
<keyword evidence="22" id="KW-1185">Reference proteome</keyword>
<feature type="transmembrane region" description="Helical" evidence="18">
    <location>
        <begin position="183"/>
        <end position="207"/>
    </location>
</feature>
<keyword evidence="4" id="KW-0732">Signal</keyword>
<dbReference type="InterPro" id="IPR036719">
    <property type="entry name" value="Neuro-gated_channel_TM_sf"/>
</dbReference>
<protein>
    <submittedName>
        <fullName evidence="21">Uncharacterized protein</fullName>
    </submittedName>
</protein>
<evidence type="ECO:0000256" key="3">
    <source>
        <dbReference type="ARBA" id="ARBA00022692"/>
    </source>
</evidence>
<dbReference type="PROSITE" id="PS00236">
    <property type="entry name" value="NEUROTR_ION_CHANNEL"/>
    <property type="match status" value="1"/>
</dbReference>
<name>A0A8C3A0I9_CYCLU</name>
<comment type="function">
    <text evidence="17">Forms serotonin (5-hydroxytryptamine/5-HT3)-activated cation-selective channel complexes, which when activated cause fast, depolarizing responses in neurons.</text>
</comment>
<keyword evidence="6" id="KW-0770">Synapse</keyword>
<keyword evidence="10" id="KW-0628">Postsynaptic cell membrane</keyword>
<keyword evidence="2" id="KW-1003">Cell membrane</keyword>
<dbReference type="InterPro" id="IPR018000">
    <property type="entry name" value="Neurotransmitter_ion_chnl_CS"/>
</dbReference>
<keyword evidence="7" id="KW-0406">Ion transport</keyword>
<dbReference type="SUPFAM" id="SSF63712">
    <property type="entry name" value="Nicotinic receptor ligand binding domain-like"/>
    <property type="match status" value="1"/>
</dbReference>
<evidence type="ECO:0000256" key="17">
    <source>
        <dbReference type="ARBA" id="ARBA00037540"/>
    </source>
</evidence>
<evidence type="ECO:0000256" key="18">
    <source>
        <dbReference type="SAM" id="Phobius"/>
    </source>
</evidence>
<feature type="transmembrane region" description="Helical" evidence="18">
    <location>
        <begin position="248"/>
        <end position="272"/>
    </location>
</feature>
<reference evidence="21" key="1">
    <citation type="submission" date="2025-08" db="UniProtKB">
        <authorList>
            <consortium name="Ensembl"/>
        </authorList>
    </citation>
    <scope>IDENTIFICATION</scope>
</reference>
<evidence type="ECO:0000256" key="15">
    <source>
        <dbReference type="ARBA" id="ARBA00036239"/>
    </source>
</evidence>
<evidence type="ECO:0000256" key="1">
    <source>
        <dbReference type="ARBA" id="ARBA00022448"/>
    </source>
</evidence>
<dbReference type="PANTHER" id="PTHR18945">
    <property type="entry name" value="NEUROTRANSMITTER GATED ION CHANNEL"/>
    <property type="match status" value="1"/>
</dbReference>
<evidence type="ECO:0000313" key="22">
    <source>
        <dbReference type="Proteomes" id="UP000694565"/>
    </source>
</evidence>
<keyword evidence="8 18" id="KW-0472">Membrane</keyword>
<keyword evidence="9" id="KW-0675">Receptor</keyword>
<keyword evidence="5 18" id="KW-1133">Transmembrane helix</keyword>
<evidence type="ECO:0000256" key="13">
    <source>
        <dbReference type="ARBA" id="ARBA00034104"/>
    </source>
</evidence>
<keyword evidence="12" id="KW-0407">Ion channel</keyword>
<dbReference type="InterPro" id="IPR006201">
    <property type="entry name" value="Neur_channel"/>
</dbReference>
<dbReference type="InterPro" id="IPR006029">
    <property type="entry name" value="Neurotrans-gated_channel_TM"/>
</dbReference>
<dbReference type="InterPro" id="IPR038050">
    <property type="entry name" value="Neuro_actylchol_rec"/>
</dbReference>
<comment type="subcellular location">
    <subcellularLocation>
        <location evidence="13">Postsynaptic cell membrane</location>
        <topology evidence="13">Multi-pass membrane protein</topology>
    </subcellularLocation>
</comment>
<sequence>VLMHGNSVMLNCSRPDTPSLLEALQPVFNLSSIRPVMNLSTPTNVSIDFTIYSILGVVRDNSLPMFYMEKNSAPFVPYSYLFSDGLVIDYQPVKVISSCKLDIYKFPFDIQNCSLSFNSYLHQTALQIDLSSTVADILKYSKEVMTTMGEWELVGLTVNTYLPPAGNEDVYEEMRFFVIKRRATLYVVNLLIPSCFLVMVDLFSFLLPPQNVDRSLFKMTLILGYTVFLLIMNDLLPASGNTVPLISVFLCLCLALMVASLLETILITNLLYGSAHYPPVPCWFRVFVLHILGLIRNPAAQGPLDKEKAWKELRHLESDLQAIRLQVKHRLGEGQGSEEWIQVGSIIDRLLLSLYIIFISVSFITITTIWMQSYNTS</sequence>
<dbReference type="Pfam" id="PF02931">
    <property type="entry name" value="Neur_chan_LBD"/>
    <property type="match status" value="1"/>
</dbReference>
<reference evidence="21" key="2">
    <citation type="submission" date="2025-09" db="UniProtKB">
        <authorList>
            <consortium name="Ensembl"/>
        </authorList>
    </citation>
    <scope>IDENTIFICATION</scope>
</reference>
<dbReference type="GeneTree" id="ENSGT00940000164924"/>
<dbReference type="InterPro" id="IPR049944">
    <property type="entry name" value="LGIC_TM_5-HT3"/>
</dbReference>
<feature type="domain" description="Neurotransmitter-gated ion-channel transmembrane" evidence="20">
    <location>
        <begin position="190"/>
        <end position="292"/>
    </location>
</feature>
<keyword evidence="11" id="KW-1071">Ligand-gated ion channel</keyword>
<keyword evidence="3 18" id="KW-0812">Transmembrane</keyword>
<evidence type="ECO:0000313" key="21">
    <source>
        <dbReference type="Ensembl" id="ENSCLMP00005035845.1"/>
    </source>
</evidence>
<dbReference type="Proteomes" id="UP000694565">
    <property type="component" value="Unplaced"/>
</dbReference>
<evidence type="ECO:0000256" key="12">
    <source>
        <dbReference type="ARBA" id="ARBA00023303"/>
    </source>
</evidence>
<feature type="transmembrane region" description="Helical" evidence="18">
    <location>
        <begin position="219"/>
        <end position="236"/>
    </location>
</feature>
<evidence type="ECO:0000259" key="20">
    <source>
        <dbReference type="Pfam" id="PF02932"/>
    </source>
</evidence>
<dbReference type="SUPFAM" id="SSF90112">
    <property type="entry name" value="Neurotransmitter-gated ion-channel transmembrane pore"/>
    <property type="match status" value="1"/>
</dbReference>
<dbReference type="GO" id="GO:0005230">
    <property type="term" value="F:extracellular ligand-gated monoatomic ion channel activity"/>
    <property type="evidence" value="ECO:0007669"/>
    <property type="project" value="InterPro"/>
</dbReference>
<evidence type="ECO:0000256" key="7">
    <source>
        <dbReference type="ARBA" id="ARBA00023065"/>
    </source>
</evidence>
<comment type="catalytic activity">
    <reaction evidence="16">
        <text>Ca(2+)(in) = Ca(2+)(out)</text>
        <dbReference type="Rhea" id="RHEA:29671"/>
        <dbReference type="ChEBI" id="CHEBI:29108"/>
    </reaction>
</comment>
<dbReference type="InterPro" id="IPR036734">
    <property type="entry name" value="Neur_chan_lig-bd_sf"/>
</dbReference>
<evidence type="ECO:0000256" key="4">
    <source>
        <dbReference type="ARBA" id="ARBA00022729"/>
    </source>
</evidence>
<dbReference type="AlphaFoldDB" id="A0A8C3A0I9"/>
<feature type="domain" description="Neurotransmitter-gated ion-channel ligand-binding" evidence="19">
    <location>
        <begin position="80"/>
        <end position="182"/>
    </location>
</feature>
<evidence type="ECO:0000256" key="2">
    <source>
        <dbReference type="ARBA" id="ARBA00022475"/>
    </source>
</evidence>
<evidence type="ECO:0000256" key="8">
    <source>
        <dbReference type="ARBA" id="ARBA00023136"/>
    </source>
</evidence>
<feature type="transmembrane region" description="Helical" evidence="18">
    <location>
        <begin position="278"/>
        <end position="295"/>
    </location>
</feature>